<dbReference type="SUPFAM" id="SSF46689">
    <property type="entry name" value="Homeodomain-like"/>
    <property type="match status" value="1"/>
</dbReference>
<feature type="compositionally biased region" description="Polar residues" evidence="6">
    <location>
        <begin position="22"/>
        <end position="39"/>
    </location>
</feature>
<reference evidence="8 9" key="1">
    <citation type="journal article" date="2014" name="PLoS Genet.">
        <title>Analysis of the Phlebiopsis gigantea genome, transcriptome and secretome provides insight into its pioneer colonization strategies of wood.</title>
        <authorList>
            <person name="Hori C."/>
            <person name="Ishida T."/>
            <person name="Igarashi K."/>
            <person name="Samejima M."/>
            <person name="Suzuki H."/>
            <person name="Master E."/>
            <person name="Ferreira P."/>
            <person name="Ruiz-Duenas F.J."/>
            <person name="Held B."/>
            <person name="Canessa P."/>
            <person name="Larrondo L.F."/>
            <person name="Schmoll M."/>
            <person name="Druzhinina I.S."/>
            <person name="Kubicek C.P."/>
            <person name="Gaskell J.A."/>
            <person name="Kersten P."/>
            <person name="St John F."/>
            <person name="Glasner J."/>
            <person name="Sabat G."/>
            <person name="Splinter BonDurant S."/>
            <person name="Syed K."/>
            <person name="Yadav J."/>
            <person name="Mgbeahuruike A.C."/>
            <person name="Kovalchuk A."/>
            <person name="Asiegbu F.O."/>
            <person name="Lackner G."/>
            <person name="Hoffmeister D."/>
            <person name="Rencoret J."/>
            <person name="Gutierrez A."/>
            <person name="Sun H."/>
            <person name="Lindquist E."/>
            <person name="Barry K."/>
            <person name="Riley R."/>
            <person name="Grigoriev I.V."/>
            <person name="Henrissat B."/>
            <person name="Kues U."/>
            <person name="Berka R.M."/>
            <person name="Martinez A.T."/>
            <person name="Covert S.F."/>
            <person name="Blanchette R.A."/>
            <person name="Cullen D."/>
        </authorList>
    </citation>
    <scope>NUCLEOTIDE SEQUENCE [LARGE SCALE GENOMIC DNA]</scope>
    <source>
        <strain evidence="8 9">11061_1 CR5-6</strain>
    </source>
</reference>
<name>A0A0C3SES5_PHLG1</name>
<dbReference type="AlphaFoldDB" id="A0A0C3SES5"/>
<evidence type="ECO:0000256" key="2">
    <source>
        <dbReference type="ARBA" id="ARBA00023155"/>
    </source>
</evidence>
<dbReference type="InterPro" id="IPR017970">
    <property type="entry name" value="Homeobox_CS"/>
</dbReference>
<evidence type="ECO:0000256" key="1">
    <source>
        <dbReference type="ARBA" id="ARBA00023125"/>
    </source>
</evidence>
<feature type="region of interest" description="Disordered" evidence="6">
    <location>
        <begin position="250"/>
        <end position="303"/>
    </location>
</feature>
<sequence length="303" mass="35190">MNNEHHLPFTGWSPDSFEDQPYEQQPRQGHHTSLNLNSRNDLESQDIVNVSYSHYYQPDSKWQTMGSPHGYYVQETRLAPPFGPLYSACLGDPTYGLAPYERDSDILPGPYDLQGGPTRVYEPVPMHPTYARIAVPHGRQGSTRRVHADVLHQAWLRDNRIRYLEQGWHPPWDNTSYPSIQTTLQTHPHIMPENYTRRYSARRVTFNDRQKKKLKEAYENNSQPAREQIELLAIDCELPWGKVKTWFTNERSRRKADRSQQPSSARQHVSAPRLERTDTGDGSRELHYRPSQLWNADPGSSDS</sequence>
<dbReference type="Pfam" id="PF00046">
    <property type="entry name" value="Homeodomain"/>
    <property type="match status" value="1"/>
</dbReference>
<dbReference type="EMBL" id="KN840450">
    <property type="protein sequence ID" value="KIP10845.1"/>
    <property type="molecule type" value="Genomic_DNA"/>
</dbReference>
<dbReference type="InterPro" id="IPR001356">
    <property type="entry name" value="HD"/>
</dbReference>
<feature type="compositionally biased region" description="Polar residues" evidence="6">
    <location>
        <begin position="292"/>
        <end position="303"/>
    </location>
</feature>
<keyword evidence="1 4" id="KW-0238">DNA-binding</keyword>
<dbReference type="InterPro" id="IPR009057">
    <property type="entry name" value="Homeodomain-like_sf"/>
</dbReference>
<dbReference type="PROSITE" id="PS50071">
    <property type="entry name" value="HOMEOBOX_2"/>
    <property type="match status" value="1"/>
</dbReference>
<dbReference type="Proteomes" id="UP000053257">
    <property type="component" value="Unassembled WGS sequence"/>
</dbReference>
<dbReference type="Gene3D" id="1.10.10.60">
    <property type="entry name" value="Homeodomain-like"/>
    <property type="match status" value="1"/>
</dbReference>
<feature type="compositionally biased region" description="Basic and acidic residues" evidence="6">
    <location>
        <begin position="273"/>
        <end position="288"/>
    </location>
</feature>
<keyword evidence="9" id="KW-1185">Reference proteome</keyword>
<feature type="region of interest" description="Disordered" evidence="6">
    <location>
        <begin position="1"/>
        <end position="41"/>
    </location>
</feature>
<evidence type="ECO:0000256" key="6">
    <source>
        <dbReference type="SAM" id="MobiDB-lite"/>
    </source>
</evidence>
<gene>
    <name evidence="8" type="ORF">PHLGIDRAFT_183696</name>
</gene>
<comment type="subcellular location">
    <subcellularLocation>
        <location evidence="4 5">Nucleus</location>
    </subcellularLocation>
</comment>
<evidence type="ECO:0000259" key="7">
    <source>
        <dbReference type="PROSITE" id="PS50071"/>
    </source>
</evidence>
<feature type="DNA-binding region" description="Homeobox" evidence="4">
    <location>
        <begin position="199"/>
        <end position="258"/>
    </location>
</feature>
<dbReference type="SMART" id="SM00389">
    <property type="entry name" value="HOX"/>
    <property type="match status" value="1"/>
</dbReference>
<dbReference type="CDD" id="cd00086">
    <property type="entry name" value="homeodomain"/>
    <property type="match status" value="1"/>
</dbReference>
<keyword evidence="2 4" id="KW-0371">Homeobox</keyword>
<evidence type="ECO:0000256" key="4">
    <source>
        <dbReference type="PROSITE-ProRule" id="PRU00108"/>
    </source>
</evidence>
<dbReference type="GO" id="GO:0000981">
    <property type="term" value="F:DNA-binding transcription factor activity, RNA polymerase II-specific"/>
    <property type="evidence" value="ECO:0007669"/>
    <property type="project" value="InterPro"/>
</dbReference>
<proteinExistence type="predicted"/>
<dbReference type="HOGENOM" id="CLU_918634_0_0_1"/>
<dbReference type="PROSITE" id="PS00027">
    <property type="entry name" value="HOMEOBOX_1"/>
    <property type="match status" value="1"/>
</dbReference>
<keyword evidence="3 4" id="KW-0539">Nucleus</keyword>
<evidence type="ECO:0000256" key="5">
    <source>
        <dbReference type="RuleBase" id="RU000682"/>
    </source>
</evidence>
<evidence type="ECO:0000256" key="3">
    <source>
        <dbReference type="ARBA" id="ARBA00023242"/>
    </source>
</evidence>
<organism evidence="8 9">
    <name type="scientific">Phlebiopsis gigantea (strain 11061_1 CR5-6)</name>
    <name type="common">White-rot fungus</name>
    <name type="synonym">Peniophora gigantea</name>
    <dbReference type="NCBI Taxonomy" id="745531"/>
    <lineage>
        <taxon>Eukaryota</taxon>
        <taxon>Fungi</taxon>
        <taxon>Dikarya</taxon>
        <taxon>Basidiomycota</taxon>
        <taxon>Agaricomycotina</taxon>
        <taxon>Agaricomycetes</taxon>
        <taxon>Polyporales</taxon>
        <taxon>Phanerochaetaceae</taxon>
        <taxon>Phlebiopsis</taxon>
    </lineage>
</organism>
<evidence type="ECO:0000313" key="8">
    <source>
        <dbReference type="EMBL" id="KIP10845.1"/>
    </source>
</evidence>
<dbReference type="GO" id="GO:0003677">
    <property type="term" value="F:DNA binding"/>
    <property type="evidence" value="ECO:0007669"/>
    <property type="project" value="UniProtKB-UniRule"/>
</dbReference>
<accession>A0A0C3SES5</accession>
<feature type="domain" description="Homeobox" evidence="7">
    <location>
        <begin position="197"/>
        <end position="257"/>
    </location>
</feature>
<evidence type="ECO:0000313" key="9">
    <source>
        <dbReference type="Proteomes" id="UP000053257"/>
    </source>
</evidence>
<protein>
    <recommendedName>
        <fullName evidence="7">Homeobox domain-containing protein</fullName>
    </recommendedName>
</protein>
<dbReference type="GO" id="GO:0005634">
    <property type="term" value="C:nucleus"/>
    <property type="evidence" value="ECO:0007669"/>
    <property type="project" value="UniProtKB-SubCell"/>
</dbReference>